<gene>
    <name evidence="11" type="ORF">MKW98_010024</name>
</gene>
<evidence type="ECO:0000256" key="5">
    <source>
        <dbReference type="ARBA" id="ARBA00022533"/>
    </source>
</evidence>
<accession>A0AAD4RXC3</accession>
<evidence type="ECO:0000256" key="3">
    <source>
        <dbReference type="ARBA" id="ARBA00010443"/>
    </source>
</evidence>
<reference evidence="11" key="1">
    <citation type="submission" date="2022-04" db="EMBL/GenBank/DDBJ databases">
        <title>A functionally conserved STORR gene fusion in Papaver species that diverged 16.8 million years ago.</title>
        <authorList>
            <person name="Catania T."/>
        </authorList>
    </citation>
    <scope>NUCLEOTIDE SEQUENCE</scope>
    <source>
        <strain evidence="11">S-188037</strain>
    </source>
</reference>
<protein>
    <recommendedName>
        <fullName evidence="4">glucose-1-phosphate adenylyltransferase</fullName>
        <ecNumber evidence="4">2.7.7.27</ecNumber>
    </recommendedName>
</protein>
<organism evidence="11 12">
    <name type="scientific">Papaver atlanticum</name>
    <dbReference type="NCBI Taxonomy" id="357466"/>
    <lineage>
        <taxon>Eukaryota</taxon>
        <taxon>Viridiplantae</taxon>
        <taxon>Streptophyta</taxon>
        <taxon>Embryophyta</taxon>
        <taxon>Tracheophyta</taxon>
        <taxon>Spermatophyta</taxon>
        <taxon>Magnoliopsida</taxon>
        <taxon>Ranunculales</taxon>
        <taxon>Papaveraceae</taxon>
        <taxon>Papaveroideae</taxon>
        <taxon>Papaver</taxon>
    </lineage>
</organism>
<evidence type="ECO:0000256" key="8">
    <source>
        <dbReference type="ARBA" id="ARBA00022741"/>
    </source>
</evidence>
<comment type="similarity">
    <text evidence="3">Belongs to the bacterial/plant glucose-1-phosphate adenylyltransferase family.</text>
</comment>
<dbReference type="GO" id="GO:0019252">
    <property type="term" value="P:starch biosynthetic process"/>
    <property type="evidence" value="ECO:0007669"/>
    <property type="project" value="UniProtKB-KW"/>
</dbReference>
<dbReference type="GO" id="GO:0005978">
    <property type="term" value="P:glycogen biosynthetic process"/>
    <property type="evidence" value="ECO:0007669"/>
    <property type="project" value="InterPro"/>
</dbReference>
<keyword evidence="5" id="KW-0021">Allosteric enzyme</keyword>
<dbReference type="SUPFAM" id="SSF53448">
    <property type="entry name" value="Nucleotide-diphospho-sugar transferases"/>
    <property type="match status" value="1"/>
</dbReference>
<dbReference type="Proteomes" id="UP001202328">
    <property type="component" value="Unassembled WGS sequence"/>
</dbReference>
<dbReference type="EC" id="2.7.7.27" evidence="4"/>
<evidence type="ECO:0000256" key="1">
    <source>
        <dbReference type="ARBA" id="ARBA00000956"/>
    </source>
</evidence>
<evidence type="ECO:0000256" key="6">
    <source>
        <dbReference type="ARBA" id="ARBA00022679"/>
    </source>
</evidence>
<evidence type="ECO:0000259" key="10">
    <source>
        <dbReference type="Pfam" id="PF00483"/>
    </source>
</evidence>
<keyword evidence="9" id="KW-0750">Starch biosynthesis</keyword>
<dbReference type="PANTHER" id="PTHR43523">
    <property type="entry name" value="GLUCOSE-1-PHOSPHATE ADENYLYLTRANSFERASE-RELATED"/>
    <property type="match status" value="1"/>
</dbReference>
<comment type="caution">
    <text evidence="11">The sequence shown here is derived from an EMBL/GenBank/DDBJ whole genome shotgun (WGS) entry which is preliminary data.</text>
</comment>
<dbReference type="InterPro" id="IPR011831">
    <property type="entry name" value="ADP-Glc_PPase"/>
</dbReference>
<keyword evidence="6" id="KW-0808">Transferase</keyword>
<name>A0AAD4RXC3_9MAGN</name>
<comment type="catalytic activity">
    <reaction evidence="1">
        <text>alpha-D-glucose 1-phosphate + ATP + H(+) = ADP-alpha-D-glucose + diphosphate</text>
        <dbReference type="Rhea" id="RHEA:12120"/>
        <dbReference type="ChEBI" id="CHEBI:15378"/>
        <dbReference type="ChEBI" id="CHEBI:30616"/>
        <dbReference type="ChEBI" id="CHEBI:33019"/>
        <dbReference type="ChEBI" id="CHEBI:57498"/>
        <dbReference type="ChEBI" id="CHEBI:58601"/>
        <dbReference type="EC" id="2.7.7.27"/>
    </reaction>
</comment>
<feature type="domain" description="Nucleotidyl transferase" evidence="10">
    <location>
        <begin position="24"/>
        <end position="73"/>
    </location>
</feature>
<keyword evidence="12" id="KW-1185">Reference proteome</keyword>
<dbReference type="InterPro" id="IPR005835">
    <property type="entry name" value="NTP_transferase_dom"/>
</dbReference>
<dbReference type="GO" id="GO:0008878">
    <property type="term" value="F:glucose-1-phosphate adenylyltransferase activity"/>
    <property type="evidence" value="ECO:0007669"/>
    <property type="project" value="UniProtKB-EC"/>
</dbReference>
<dbReference type="Pfam" id="PF00483">
    <property type="entry name" value="NTP_transferase"/>
    <property type="match status" value="1"/>
</dbReference>
<proteinExistence type="inferred from homology"/>
<evidence type="ECO:0000256" key="7">
    <source>
        <dbReference type="ARBA" id="ARBA00022695"/>
    </source>
</evidence>
<evidence type="ECO:0000256" key="4">
    <source>
        <dbReference type="ARBA" id="ARBA00012460"/>
    </source>
</evidence>
<dbReference type="AlphaFoldDB" id="A0AAD4RXC3"/>
<evidence type="ECO:0000256" key="2">
    <source>
        <dbReference type="ARBA" id="ARBA00004727"/>
    </source>
</evidence>
<evidence type="ECO:0000313" key="12">
    <source>
        <dbReference type="Proteomes" id="UP001202328"/>
    </source>
</evidence>
<evidence type="ECO:0000256" key="9">
    <source>
        <dbReference type="ARBA" id="ARBA00022922"/>
    </source>
</evidence>
<dbReference type="PANTHER" id="PTHR43523:SF12">
    <property type="entry name" value="GLUCOSE-1-PHOSPHATE ADENYLYLTRANSFERASE LARGE SUBUNIT 1, CHLOROPLASTIC-RELATED"/>
    <property type="match status" value="1"/>
</dbReference>
<dbReference type="InterPro" id="IPR029044">
    <property type="entry name" value="Nucleotide-diphossugar_trans"/>
</dbReference>
<keyword evidence="7" id="KW-0548">Nucleotidyltransferase</keyword>
<dbReference type="GO" id="GO:0000166">
    <property type="term" value="F:nucleotide binding"/>
    <property type="evidence" value="ECO:0007669"/>
    <property type="project" value="UniProtKB-KW"/>
</dbReference>
<evidence type="ECO:0000313" key="11">
    <source>
        <dbReference type="EMBL" id="KAI3839719.1"/>
    </source>
</evidence>
<dbReference type="EMBL" id="JAJJMB010017331">
    <property type="protein sequence ID" value="KAI3839719.1"/>
    <property type="molecule type" value="Genomic_DNA"/>
</dbReference>
<sequence length="121" mass="13304">MQNAVKQVDNTVLGLYQTKASGSPYIAFMGVYMFKTDVLLKLLKSRCPTSNDFGSEIISSSVRDHNVQVRVKFLTTLQVLPGPSPPATPSFTNCVALTTTLIRFLTIVRNTINTTTFTRAS</sequence>
<keyword evidence="8" id="KW-0547">Nucleotide-binding</keyword>
<dbReference type="Gene3D" id="3.90.550.10">
    <property type="entry name" value="Spore Coat Polysaccharide Biosynthesis Protein SpsA, Chain A"/>
    <property type="match status" value="1"/>
</dbReference>
<comment type="pathway">
    <text evidence="2">Glycan biosynthesis; starch biosynthesis.</text>
</comment>